<accession>A0A383BWB7</accession>
<feature type="non-terminal residue" evidence="1">
    <location>
        <position position="1"/>
    </location>
</feature>
<proteinExistence type="predicted"/>
<reference evidence="1" key="1">
    <citation type="submission" date="2018-05" db="EMBL/GenBank/DDBJ databases">
        <authorList>
            <person name="Lanie J.A."/>
            <person name="Ng W.-L."/>
            <person name="Kazmierczak K.M."/>
            <person name="Andrzejewski T.M."/>
            <person name="Davidsen T.M."/>
            <person name="Wayne K.J."/>
            <person name="Tettelin H."/>
            <person name="Glass J.I."/>
            <person name="Rusch D."/>
            <person name="Podicherti R."/>
            <person name="Tsui H.-C.T."/>
            <person name="Winkler M.E."/>
        </authorList>
    </citation>
    <scope>NUCLEOTIDE SEQUENCE</scope>
</reference>
<organism evidence="1">
    <name type="scientific">marine metagenome</name>
    <dbReference type="NCBI Taxonomy" id="408172"/>
    <lineage>
        <taxon>unclassified sequences</taxon>
        <taxon>metagenomes</taxon>
        <taxon>ecological metagenomes</taxon>
    </lineage>
</organism>
<gene>
    <name evidence="1" type="ORF">METZ01_LOCUS477005</name>
</gene>
<dbReference type="AlphaFoldDB" id="A0A383BWB7"/>
<evidence type="ECO:0000313" key="1">
    <source>
        <dbReference type="EMBL" id="SVE24151.1"/>
    </source>
</evidence>
<feature type="non-terminal residue" evidence="1">
    <location>
        <position position="244"/>
    </location>
</feature>
<protein>
    <submittedName>
        <fullName evidence="1">Uncharacterized protein</fullName>
    </submittedName>
</protein>
<dbReference type="EMBL" id="UINC01203752">
    <property type="protein sequence ID" value="SVE24151.1"/>
    <property type="molecule type" value="Genomic_DNA"/>
</dbReference>
<sequence length="244" mass="25829">GSSNFRGTDRLDTADFNFSITRGTAVLTDGNGSDALYIADSFGNIDSNAEGDLIIRLGLKLDGVTAGTEIVTVNPVADSIFDQAGNVMMQQIITAVLPDKTPPTLRTFITGPPQETRDTIIVWNNASTPGNLNAEGVNYIRTITPTFIKIVSTDSVSTGTNSIGINCKIDAVQQILNPASLTHEDPLAGGTDVTFLSSLQEGWSNVYTPGRIEVTVTDEAFNISDALSPAIFVVDITPPYISSA</sequence>
<name>A0A383BWB7_9ZZZZ</name>